<gene>
    <name evidence="2" type="ORF">FHS19_003162</name>
</gene>
<proteinExistence type="predicted"/>
<protein>
    <submittedName>
        <fullName evidence="2">Uncharacterized protein</fullName>
    </submittedName>
</protein>
<reference evidence="2 3" key="1">
    <citation type="submission" date="2020-08" db="EMBL/GenBank/DDBJ databases">
        <title>Genomic Encyclopedia of Type Strains, Phase III (KMG-III): the genomes of soil and plant-associated and newly described type strains.</title>
        <authorList>
            <person name="Whitman W."/>
        </authorList>
    </citation>
    <scope>NUCLEOTIDE SEQUENCE [LARGE SCALE GENOMIC DNA]</scope>
    <source>
        <strain evidence="2 3">CECT 5831</strain>
    </source>
</reference>
<accession>A0A839TSZ3</accession>
<name>A0A839TSZ3_9BACL</name>
<evidence type="ECO:0000256" key="1">
    <source>
        <dbReference type="SAM" id="Phobius"/>
    </source>
</evidence>
<dbReference type="Proteomes" id="UP000517523">
    <property type="component" value="Unassembled WGS sequence"/>
</dbReference>
<feature type="transmembrane region" description="Helical" evidence="1">
    <location>
        <begin position="6"/>
        <end position="25"/>
    </location>
</feature>
<dbReference type="EMBL" id="JACHXJ010000002">
    <property type="protein sequence ID" value="MBB3128508.1"/>
    <property type="molecule type" value="Genomic_DNA"/>
</dbReference>
<evidence type="ECO:0000313" key="2">
    <source>
        <dbReference type="EMBL" id="MBB3128508.1"/>
    </source>
</evidence>
<organism evidence="2 3">
    <name type="scientific">Paenibacillus rhizosphaerae</name>
    <dbReference type="NCBI Taxonomy" id="297318"/>
    <lineage>
        <taxon>Bacteria</taxon>
        <taxon>Bacillati</taxon>
        <taxon>Bacillota</taxon>
        <taxon>Bacilli</taxon>
        <taxon>Bacillales</taxon>
        <taxon>Paenibacillaceae</taxon>
        <taxon>Paenibacillus</taxon>
    </lineage>
</organism>
<comment type="caution">
    <text evidence="2">The sequence shown here is derived from an EMBL/GenBank/DDBJ whole genome shotgun (WGS) entry which is preliminary data.</text>
</comment>
<keyword evidence="1" id="KW-0812">Transmembrane</keyword>
<sequence length="37" mass="4186">MTPWAGFAVLCGYTALAFGLAVFMLQREHMRQVISRL</sequence>
<keyword evidence="1" id="KW-0472">Membrane</keyword>
<keyword evidence="1" id="KW-1133">Transmembrane helix</keyword>
<dbReference type="AlphaFoldDB" id="A0A839TSZ3"/>
<evidence type="ECO:0000313" key="3">
    <source>
        <dbReference type="Proteomes" id="UP000517523"/>
    </source>
</evidence>